<keyword evidence="3" id="KW-1185">Reference proteome</keyword>
<name>A0AAW0PFI6_9GOBI</name>
<dbReference type="InterPro" id="IPR006597">
    <property type="entry name" value="Sel1-like"/>
</dbReference>
<evidence type="ECO:0000313" key="2">
    <source>
        <dbReference type="EMBL" id="KAK7922763.1"/>
    </source>
</evidence>
<accession>A0AAW0PFI6</accession>
<sequence>MWRVQGLVGRVLYRSHANGPLRLPQSHHHVEDEVINTSSLLSNSRHSSDSSSQREEDGERRRRKQQRTSHFAFADLPRYTALDAVGWGAAAVLFMQVCRRIHSQFSGSEPLSRRDVLPRGRSVLCLQGVPETQAQDLSITQSSSSEASQLSDFQEDQSSSGSYDHQRNLLEYDSSSFDDSLLSSSSLGNITKPQKTETTEITNKVLSEDKKLEEAAQNLRHVGDASIPVILNIIGLQSANVENYEEAFSCFLAAAQLSYSKAQFNTGVCYEKGRGVCCDTEKAMHYYRQAAANGHAQAQYRYAKLLLTSRRQLSEEEMQTATKLLEEASAAGLTKAQICLASIYSRNPEKDGNKSVQYLKMAAESGDNTALLFLGQCYEKGLGVLKI</sequence>
<gene>
    <name evidence="2" type="ORF">WMY93_009665</name>
</gene>
<dbReference type="PANTHER" id="PTHR45011">
    <property type="entry name" value="DAP3-BINDING CELL DEATH ENHANCER 1"/>
    <property type="match status" value="1"/>
</dbReference>
<protein>
    <recommendedName>
        <fullName evidence="4">Death ligand signal enhancer</fullName>
    </recommendedName>
</protein>
<dbReference type="PANTHER" id="PTHR45011:SF1">
    <property type="entry name" value="DAP3-BINDING CELL DEATH ENHANCER 1"/>
    <property type="match status" value="1"/>
</dbReference>
<dbReference type="SMART" id="SM00671">
    <property type="entry name" value="SEL1"/>
    <property type="match status" value="4"/>
</dbReference>
<evidence type="ECO:0008006" key="4">
    <source>
        <dbReference type="Google" id="ProtNLM"/>
    </source>
</evidence>
<organism evidence="2 3">
    <name type="scientific">Mugilogobius chulae</name>
    <name type="common">yellowstripe goby</name>
    <dbReference type="NCBI Taxonomy" id="88201"/>
    <lineage>
        <taxon>Eukaryota</taxon>
        <taxon>Metazoa</taxon>
        <taxon>Chordata</taxon>
        <taxon>Craniata</taxon>
        <taxon>Vertebrata</taxon>
        <taxon>Euteleostomi</taxon>
        <taxon>Actinopterygii</taxon>
        <taxon>Neopterygii</taxon>
        <taxon>Teleostei</taxon>
        <taxon>Neoteleostei</taxon>
        <taxon>Acanthomorphata</taxon>
        <taxon>Gobiaria</taxon>
        <taxon>Gobiiformes</taxon>
        <taxon>Gobioidei</taxon>
        <taxon>Gobiidae</taxon>
        <taxon>Gobionellinae</taxon>
        <taxon>Mugilogobius</taxon>
    </lineage>
</organism>
<dbReference type="EMBL" id="JBBPFD010000006">
    <property type="protein sequence ID" value="KAK7922763.1"/>
    <property type="molecule type" value="Genomic_DNA"/>
</dbReference>
<dbReference type="InterPro" id="IPR052748">
    <property type="entry name" value="ISR_Activator"/>
</dbReference>
<feature type="compositionally biased region" description="Basic and acidic residues" evidence="1">
    <location>
        <begin position="46"/>
        <end position="60"/>
    </location>
</feature>
<dbReference type="Pfam" id="PF08238">
    <property type="entry name" value="Sel1"/>
    <property type="match status" value="5"/>
</dbReference>
<dbReference type="SUPFAM" id="SSF81901">
    <property type="entry name" value="HCP-like"/>
    <property type="match status" value="1"/>
</dbReference>
<evidence type="ECO:0000256" key="1">
    <source>
        <dbReference type="SAM" id="MobiDB-lite"/>
    </source>
</evidence>
<proteinExistence type="predicted"/>
<dbReference type="GO" id="GO:0008625">
    <property type="term" value="P:extrinsic apoptotic signaling pathway via death domain receptors"/>
    <property type="evidence" value="ECO:0007669"/>
    <property type="project" value="TreeGrafter"/>
</dbReference>
<feature type="region of interest" description="Disordered" evidence="1">
    <location>
        <begin position="135"/>
        <end position="164"/>
    </location>
</feature>
<dbReference type="InterPro" id="IPR011990">
    <property type="entry name" value="TPR-like_helical_dom_sf"/>
</dbReference>
<evidence type="ECO:0000313" key="3">
    <source>
        <dbReference type="Proteomes" id="UP001460270"/>
    </source>
</evidence>
<reference evidence="3" key="1">
    <citation type="submission" date="2024-04" db="EMBL/GenBank/DDBJ databases">
        <title>Salinicola lusitanus LLJ914,a marine bacterium isolated from the Okinawa Trough.</title>
        <authorList>
            <person name="Li J."/>
        </authorList>
    </citation>
    <scope>NUCLEOTIDE SEQUENCE [LARGE SCALE GENOMIC DNA]</scope>
</reference>
<feature type="compositionally biased region" description="Low complexity" evidence="1">
    <location>
        <begin position="138"/>
        <end position="152"/>
    </location>
</feature>
<dbReference type="Proteomes" id="UP001460270">
    <property type="component" value="Unassembled WGS sequence"/>
</dbReference>
<feature type="region of interest" description="Disordered" evidence="1">
    <location>
        <begin position="37"/>
        <end position="69"/>
    </location>
</feature>
<dbReference type="GO" id="GO:0005739">
    <property type="term" value="C:mitochondrion"/>
    <property type="evidence" value="ECO:0007669"/>
    <property type="project" value="TreeGrafter"/>
</dbReference>
<comment type="caution">
    <text evidence="2">The sequence shown here is derived from an EMBL/GenBank/DDBJ whole genome shotgun (WGS) entry which is preliminary data.</text>
</comment>
<dbReference type="Gene3D" id="1.25.40.10">
    <property type="entry name" value="Tetratricopeptide repeat domain"/>
    <property type="match status" value="1"/>
</dbReference>
<dbReference type="AlphaFoldDB" id="A0AAW0PFI6"/>